<evidence type="ECO:0000313" key="2">
    <source>
        <dbReference type="Proteomes" id="UP000094056"/>
    </source>
</evidence>
<dbReference type="Proteomes" id="UP000094056">
    <property type="component" value="Unassembled WGS sequence"/>
</dbReference>
<organism evidence="1 2">
    <name type="scientific">Candidatus Scalindua rubra</name>
    <dbReference type="NCBI Taxonomy" id="1872076"/>
    <lineage>
        <taxon>Bacteria</taxon>
        <taxon>Pseudomonadati</taxon>
        <taxon>Planctomycetota</taxon>
        <taxon>Candidatus Brocadiia</taxon>
        <taxon>Candidatus Brocadiales</taxon>
        <taxon>Candidatus Scalinduaceae</taxon>
        <taxon>Candidatus Scalindua</taxon>
    </lineage>
</organism>
<evidence type="ECO:0000313" key="1">
    <source>
        <dbReference type="EMBL" id="ODS34113.1"/>
    </source>
</evidence>
<dbReference type="EMBL" id="MAYW01000013">
    <property type="protein sequence ID" value="ODS34113.1"/>
    <property type="molecule type" value="Genomic_DNA"/>
</dbReference>
<accession>A0A1E3XEQ6</accession>
<dbReference type="AlphaFoldDB" id="A0A1E3XEQ6"/>
<name>A0A1E3XEQ6_9BACT</name>
<comment type="caution">
    <text evidence="1">The sequence shown here is derived from an EMBL/GenBank/DDBJ whole genome shotgun (WGS) entry which is preliminary data.</text>
</comment>
<proteinExistence type="predicted"/>
<protein>
    <submittedName>
        <fullName evidence="1">Uncharacterized protein</fullName>
    </submittedName>
</protein>
<sequence length="142" mass="16184">MNHNEKNSWKISSIWCDPKCYPVYLFSSTQVDRFSFDNLAEPEHIRNLSLFGSGSARLDIYSKKAYRKHQRNNPIYTKSGSNRVFRGGSGQQAGVLACVFSRLLPPGFSVTTTWVSALPGHRRVLVFYGFTFFSHVTNTRLI</sequence>
<gene>
    <name evidence="1" type="ORF">SCARUB_00786</name>
</gene>
<reference evidence="1 2" key="1">
    <citation type="submission" date="2016-07" db="EMBL/GenBank/DDBJ databases">
        <title>Draft genome of Scalindua rubra, obtained from a brine-seawater interface in the Red Sea, sheds light on salt adaptation in anammox bacteria.</title>
        <authorList>
            <person name="Speth D.R."/>
            <person name="Lagkouvardos I."/>
            <person name="Wang Y."/>
            <person name="Qian P.-Y."/>
            <person name="Dutilh B.E."/>
            <person name="Jetten M.S."/>
        </authorList>
    </citation>
    <scope>NUCLEOTIDE SEQUENCE [LARGE SCALE GENOMIC DNA]</scope>
    <source>
        <strain evidence="1">BSI-1</strain>
    </source>
</reference>